<dbReference type="OMA" id="FEQNCNP"/>
<feature type="compositionally biased region" description="Polar residues" evidence="1">
    <location>
        <begin position="411"/>
        <end position="426"/>
    </location>
</feature>
<evidence type="ECO:0000313" key="2">
    <source>
        <dbReference type="EMBL" id="CAD8078396.1"/>
    </source>
</evidence>
<keyword evidence="3" id="KW-1185">Reference proteome</keyword>
<feature type="region of interest" description="Disordered" evidence="1">
    <location>
        <begin position="121"/>
        <end position="170"/>
    </location>
</feature>
<proteinExistence type="predicted"/>
<reference evidence="2" key="1">
    <citation type="submission" date="2021-01" db="EMBL/GenBank/DDBJ databases">
        <authorList>
            <consortium name="Genoscope - CEA"/>
            <person name="William W."/>
        </authorList>
    </citation>
    <scope>NUCLEOTIDE SEQUENCE</scope>
</reference>
<organism evidence="2 3">
    <name type="scientific">Paramecium primaurelia</name>
    <dbReference type="NCBI Taxonomy" id="5886"/>
    <lineage>
        <taxon>Eukaryota</taxon>
        <taxon>Sar</taxon>
        <taxon>Alveolata</taxon>
        <taxon>Ciliophora</taxon>
        <taxon>Intramacronucleata</taxon>
        <taxon>Oligohymenophorea</taxon>
        <taxon>Peniculida</taxon>
        <taxon>Parameciidae</taxon>
        <taxon>Paramecium</taxon>
    </lineage>
</organism>
<dbReference type="Proteomes" id="UP000688137">
    <property type="component" value="Unassembled WGS sequence"/>
</dbReference>
<feature type="region of interest" description="Disordered" evidence="1">
    <location>
        <begin position="407"/>
        <end position="435"/>
    </location>
</feature>
<feature type="region of interest" description="Disordered" evidence="1">
    <location>
        <begin position="203"/>
        <end position="225"/>
    </location>
</feature>
<sequence length="435" mass="50499">MSIKKMNNFFKAEKPQSNESKKNSNSFNANPQQSTNNALDLMQNQSQQRKGNFIEGNQIQKKNDFHSDQDSNSSSEAGLLQTKKLQKIMEEDYDNEGQSAKMSESTIQRYQHFKKQRIQNTSIKYQDEINNSKMNNSKTYTKQEDSRHSNSQDSFEPNIPISRRHTDRQEQLTKQMNYFKPQQSTQQPISDFKLEIGIQVSQLDSDHSKSSMDQSSDISSKDNYQKNENNNLLRLLDKNTNPRFSQQQSQQGNYDQTSNQTEQIQLNFEQNCNPILNHLSKLQANNIPQKARLSLFSQKTVPNSASQQYSQFSQQNQFQYCKQGIVLNTCKSLSGDIFTLRPGNKVIVVKVDQEKKLIQCGYQNMLGLFYLRDIAIKDESQQNSKFQIKSRTQSSFEMKYKELLNDKYNAKSKSPNNRSFQGQSKTPTKKPFMRF</sequence>
<feature type="compositionally biased region" description="Polar residues" evidence="1">
    <location>
        <begin position="121"/>
        <end position="140"/>
    </location>
</feature>
<feature type="compositionally biased region" description="Basic and acidic residues" evidence="1">
    <location>
        <begin position="11"/>
        <end position="22"/>
    </location>
</feature>
<feature type="compositionally biased region" description="Basic and acidic residues" evidence="1">
    <location>
        <begin position="141"/>
        <end position="150"/>
    </location>
</feature>
<feature type="region of interest" description="Disordered" evidence="1">
    <location>
        <begin position="1"/>
        <end position="49"/>
    </location>
</feature>
<evidence type="ECO:0000256" key="1">
    <source>
        <dbReference type="SAM" id="MobiDB-lite"/>
    </source>
</evidence>
<gene>
    <name evidence="2" type="ORF">PPRIM_AZ9-3.1.T0600026</name>
</gene>
<dbReference type="EMBL" id="CAJJDM010000061">
    <property type="protein sequence ID" value="CAD8078396.1"/>
    <property type="molecule type" value="Genomic_DNA"/>
</dbReference>
<name>A0A8S1MNB0_PARPR</name>
<evidence type="ECO:0000313" key="3">
    <source>
        <dbReference type="Proteomes" id="UP000688137"/>
    </source>
</evidence>
<feature type="compositionally biased region" description="Polar residues" evidence="1">
    <location>
        <begin position="31"/>
        <end position="49"/>
    </location>
</feature>
<comment type="caution">
    <text evidence="2">The sequence shown here is derived from an EMBL/GenBank/DDBJ whole genome shotgun (WGS) entry which is preliminary data.</text>
</comment>
<protein>
    <submittedName>
        <fullName evidence="2">Uncharacterized protein</fullName>
    </submittedName>
</protein>
<accession>A0A8S1MNB0</accession>
<dbReference type="AlphaFoldDB" id="A0A8S1MNB0"/>